<feature type="transmembrane region" description="Helical" evidence="7">
    <location>
        <begin position="20"/>
        <end position="45"/>
    </location>
</feature>
<dbReference type="CDD" id="cd17321">
    <property type="entry name" value="MFS_MMR_MDR_like"/>
    <property type="match status" value="1"/>
</dbReference>
<dbReference type="PANTHER" id="PTHR42718:SF46">
    <property type="entry name" value="BLR6921 PROTEIN"/>
    <property type="match status" value="1"/>
</dbReference>
<accession>A0A2T0TI21</accession>
<feature type="domain" description="Major facilitator superfamily (MFS) profile" evidence="8">
    <location>
        <begin position="21"/>
        <end position="479"/>
    </location>
</feature>
<dbReference type="Pfam" id="PF07690">
    <property type="entry name" value="MFS_1"/>
    <property type="match status" value="1"/>
</dbReference>
<dbReference type="SUPFAM" id="SSF103473">
    <property type="entry name" value="MFS general substrate transporter"/>
    <property type="match status" value="1"/>
</dbReference>
<reference evidence="9 10" key="1">
    <citation type="submission" date="2018-03" db="EMBL/GenBank/DDBJ databases">
        <title>Genomic Encyclopedia of Archaeal and Bacterial Type Strains, Phase II (KMG-II): from individual species to whole genera.</title>
        <authorList>
            <person name="Goeker M."/>
        </authorList>
    </citation>
    <scope>NUCLEOTIDE SEQUENCE [LARGE SCALE GENOMIC DNA]</scope>
    <source>
        <strain evidence="9 10">DSM 44720</strain>
    </source>
</reference>
<evidence type="ECO:0000256" key="4">
    <source>
        <dbReference type="ARBA" id="ARBA00022692"/>
    </source>
</evidence>
<keyword evidence="5 7" id="KW-1133">Transmembrane helix</keyword>
<evidence type="ECO:0000313" key="10">
    <source>
        <dbReference type="Proteomes" id="UP000239494"/>
    </source>
</evidence>
<dbReference type="AlphaFoldDB" id="A0A2T0TI21"/>
<feature type="transmembrane region" description="Helical" evidence="7">
    <location>
        <begin position="174"/>
        <end position="196"/>
    </location>
</feature>
<keyword evidence="3" id="KW-1003">Cell membrane</keyword>
<evidence type="ECO:0000256" key="7">
    <source>
        <dbReference type="SAM" id="Phobius"/>
    </source>
</evidence>
<evidence type="ECO:0000259" key="8">
    <source>
        <dbReference type="PROSITE" id="PS50850"/>
    </source>
</evidence>
<evidence type="ECO:0000256" key="2">
    <source>
        <dbReference type="ARBA" id="ARBA00022448"/>
    </source>
</evidence>
<evidence type="ECO:0000256" key="1">
    <source>
        <dbReference type="ARBA" id="ARBA00004651"/>
    </source>
</evidence>
<feature type="transmembrane region" description="Helical" evidence="7">
    <location>
        <begin position="367"/>
        <end position="388"/>
    </location>
</feature>
<evidence type="ECO:0000256" key="6">
    <source>
        <dbReference type="ARBA" id="ARBA00023136"/>
    </source>
</evidence>
<dbReference type="PROSITE" id="PS50850">
    <property type="entry name" value="MFS"/>
    <property type="match status" value="1"/>
</dbReference>
<name>A0A2T0TI21_9PSEU</name>
<dbReference type="GO" id="GO:0022857">
    <property type="term" value="F:transmembrane transporter activity"/>
    <property type="evidence" value="ECO:0007669"/>
    <property type="project" value="InterPro"/>
</dbReference>
<dbReference type="InterPro" id="IPR011701">
    <property type="entry name" value="MFS"/>
</dbReference>
<feature type="transmembrane region" description="Helical" evidence="7">
    <location>
        <begin position="111"/>
        <end position="134"/>
    </location>
</feature>
<dbReference type="GO" id="GO:0005886">
    <property type="term" value="C:plasma membrane"/>
    <property type="evidence" value="ECO:0007669"/>
    <property type="project" value="UniProtKB-SubCell"/>
</dbReference>
<feature type="transmembrane region" description="Helical" evidence="7">
    <location>
        <begin position="146"/>
        <end position="168"/>
    </location>
</feature>
<feature type="transmembrane region" description="Helical" evidence="7">
    <location>
        <begin position="335"/>
        <end position="355"/>
    </location>
</feature>
<feature type="transmembrane region" description="Helical" evidence="7">
    <location>
        <begin position="57"/>
        <end position="75"/>
    </location>
</feature>
<proteinExistence type="predicted"/>
<feature type="transmembrane region" description="Helical" evidence="7">
    <location>
        <begin position="275"/>
        <end position="296"/>
    </location>
</feature>
<feature type="transmembrane region" description="Helical" evidence="7">
    <location>
        <begin position="232"/>
        <end position="255"/>
    </location>
</feature>
<gene>
    <name evidence="9" type="ORF">CLV43_102783</name>
</gene>
<keyword evidence="4 7" id="KW-0812">Transmembrane</keyword>
<evidence type="ECO:0000256" key="5">
    <source>
        <dbReference type="ARBA" id="ARBA00022989"/>
    </source>
</evidence>
<sequence>MSAKPLAEGQPARIRGRTAVALAVVVSFWGLILVDEMVVNISLAQIAEALQLSQTELGWVVNAYLLPFGGLLLLGGRIGDILGKRRVFIAGMALYTVGCLSRAVAPDAWPLIAARAVQGTGAALATPCVLALILNTFSEGPLRRRAIGVYTIAGGTGAAIGLLVAGALGATGSWQLQMLLAGVIGLALLVVTPAVVAETPRQSGRFDVPGALLSTVGLVSLVYALANSTGDGWRTAPVIACYATGVVAFALFVLVTKRTREPLLDLGLFTDRTRVGAYLVLLLMPGTQIGIFFFLSQYLQMFLGYTAMAVALAFLLVSVGMVGAAGLAARLEPRLGARTVVVLGALMLLGSNAWLMRMQAGDSFWTAVLPPLLFVGAGLAFTIIPATIRATTGVDDEGSGSASSVVNAVQNIGSSLSLAIIVAVAATAGAAAAANPPSDLPAEALDGFVFGESMTAGFATGGVFAVAAILAALLIRSRRSTDTHVAAPRQEEVRTNV</sequence>
<dbReference type="InterPro" id="IPR036259">
    <property type="entry name" value="MFS_trans_sf"/>
</dbReference>
<comment type="subcellular location">
    <subcellularLocation>
        <location evidence="1">Cell membrane</location>
        <topology evidence="1">Multi-pass membrane protein</topology>
    </subcellularLocation>
</comment>
<feature type="transmembrane region" description="Helical" evidence="7">
    <location>
        <begin position="87"/>
        <end position="105"/>
    </location>
</feature>
<dbReference type="PANTHER" id="PTHR42718">
    <property type="entry name" value="MAJOR FACILITATOR SUPERFAMILY MULTIDRUG TRANSPORTER MFSC"/>
    <property type="match status" value="1"/>
</dbReference>
<keyword evidence="2" id="KW-0813">Transport</keyword>
<keyword evidence="6 7" id="KW-0472">Membrane</keyword>
<organism evidence="9 10">
    <name type="scientific">Umezawaea tangerina</name>
    <dbReference type="NCBI Taxonomy" id="84725"/>
    <lineage>
        <taxon>Bacteria</taxon>
        <taxon>Bacillati</taxon>
        <taxon>Actinomycetota</taxon>
        <taxon>Actinomycetes</taxon>
        <taxon>Pseudonocardiales</taxon>
        <taxon>Pseudonocardiaceae</taxon>
        <taxon>Umezawaea</taxon>
    </lineage>
</organism>
<feature type="transmembrane region" description="Helical" evidence="7">
    <location>
        <begin position="454"/>
        <end position="475"/>
    </location>
</feature>
<dbReference type="RefSeq" id="WP_106186737.1">
    <property type="nucleotide sequence ID" value="NZ_PVTF01000002.1"/>
</dbReference>
<keyword evidence="10" id="KW-1185">Reference proteome</keyword>
<protein>
    <submittedName>
        <fullName evidence="9">MFS transporter</fullName>
    </submittedName>
</protein>
<comment type="caution">
    <text evidence="9">The sequence shown here is derived from an EMBL/GenBank/DDBJ whole genome shotgun (WGS) entry which is preliminary data.</text>
</comment>
<dbReference type="OrthoDB" id="4325372at2"/>
<feature type="transmembrane region" description="Helical" evidence="7">
    <location>
        <begin position="409"/>
        <end position="434"/>
    </location>
</feature>
<dbReference type="EMBL" id="PVTF01000002">
    <property type="protein sequence ID" value="PRY45218.1"/>
    <property type="molecule type" value="Genomic_DNA"/>
</dbReference>
<dbReference type="Proteomes" id="UP000239494">
    <property type="component" value="Unassembled WGS sequence"/>
</dbReference>
<evidence type="ECO:0000313" key="9">
    <source>
        <dbReference type="EMBL" id="PRY45218.1"/>
    </source>
</evidence>
<evidence type="ECO:0000256" key="3">
    <source>
        <dbReference type="ARBA" id="ARBA00022475"/>
    </source>
</evidence>
<feature type="transmembrane region" description="Helical" evidence="7">
    <location>
        <begin position="302"/>
        <end position="328"/>
    </location>
</feature>
<dbReference type="InterPro" id="IPR020846">
    <property type="entry name" value="MFS_dom"/>
</dbReference>
<feature type="transmembrane region" description="Helical" evidence="7">
    <location>
        <begin position="208"/>
        <end position="226"/>
    </location>
</feature>
<dbReference type="Gene3D" id="1.20.1720.10">
    <property type="entry name" value="Multidrug resistance protein D"/>
    <property type="match status" value="2"/>
</dbReference>